<proteinExistence type="predicted"/>
<accession>A0A6J6UBV4</accession>
<name>A0A6J6UBV4_9ZZZZ</name>
<protein>
    <submittedName>
        <fullName evidence="1">Unannotated protein</fullName>
    </submittedName>
</protein>
<gene>
    <name evidence="1" type="ORF">UFOPK2761_02357</name>
</gene>
<organism evidence="1">
    <name type="scientific">freshwater metagenome</name>
    <dbReference type="NCBI Taxonomy" id="449393"/>
    <lineage>
        <taxon>unclassified sequences</taxon>
        <taxon>metagenomes</taxon>
        <taxon>ecological metagenomes</taxon>
    </lineage>
</organism>
<dbReference type="EMBL" id="CAEZYQ010000020">
    <property type="protein sequence ID" value="CAB4756805.1"/>
    <property type="molecule type" value="Genomic_DNA"/>
</dbReference>
<reference evidence="1" key="1">
    <citation type="submission" date="2020-05" db="EMBL/GenBank/DDBJ databases">
        <authorList>
            <person name="Chiriac C."/>
            <person name="Salcher M."/>
            <person name="Ghai R."/>
            <person name="Kavagutti S V."/>
        </authorList>
    </citation>
    <scope>NUCLEOTIDE SEQUENCE</scope>
</reference>
<sequence>MGVPQLSAPDAPDAPHRPRPLTVRLQVSDRGCFLGTVPGTSDPLLVVWPEGTAIGASGDEYVLPSGATATDGSRLSARGALMPVRSLPSYAEDGYWAMAVDFCTPDAARVLVLTEVRVR</sequence>
<evidence type="ECO:0000313" key="1">
    <source>
        <dbReference type="EMBL" id="CAB4756805.1"/>
    </source>
</evidence>
<dbReference type="AlphaFoldDB" id="A0A6J6UBV4"/>